<accession>A0A7S4LHP5</accession>
<sequence length="212" mass="23777">MHTQNVTAYLLPSGGCHHKKVCIVVVFPLLLGLQMHIVAPAIWRPQSKQFVLRLPWRFGAASFGCAPETPRNVQPQFTPDTSGLFEAHGAFICSGSHPELLCLYVCSYPLVHVGSLLSLWSGRFASLFMVGGCHAKKKRRRRGGNILQLFHFLQCQSLLLKPKMKPFVRMWRSLAVPERQFPGRQHSVSHQLLSHLLALKAGRSSHCDHLVV</sequence>
<feature type="transmembrane region" description="Helical" evidence="1">
    <location>
        <begin position="110"/>
        <end position="132"/>
    </location>
</feature>
<evidence type="ECO:0000313" key="2">
    <source>
        <dbReference type="EMBL" id="CAE0829818.1"/>
    </source>
</evidence>
<evidence type="ECO:0000256" key="1">
    <source>
        <dbReference type="SAM" id="Phobius"/>
    </source>
</evidence>
<gene>
    <name evidence="2" type="ORF">EGYM00163_LOCUS41096</name>
</gene>
<feature type="transmembrane region" description="Helical" evidence="1">
    <location>
        <begin position="21"/>
        <end position="43"/>
    </location>
</feature>
<keyword evidence="1" id="KW-0472">Membrane</keyword>
<organism evidence="2">
    <name type="scientific">Eutreptiella gymnastica</name>
    <dbReference type="NCBI Taxonomy" id="73025"/>
    <lineage>
        <taxon>Eukaryota</taxon>
        <taxon>Discoba</taxon>
        <taxon>Euglenozoa</taxon>
        <taxon>Euglenida</taxon>
        <taxon>Spirocuta</taxon>
        <taxon>Euglenophyceae</taxon>
        <taxon>Eutreptiales</taxon>
        <taxon>Eutreptiaceae</taxon>
        <taxon>Eutreptiella</taxon>
    </lineage>
</organism>
<reference evidence="2" key="1">
    <citation type="submission" date="2021-01" db="EMBL/GenBank/DDBJ databases">
        <authorList>
            <person name="Corre E."/>
            <person name="Pelletier E."/>
            <person name="Niang G."/>
            <person name="Scheremetjew M."/>
            <person name="Finn R."/>
            <person name="Kale V."/>
            <person name="Holt S."/>
            <person name="Cochrane G."/>
            <person name="Meng A."/>
            <person name="Brown T."/>
            <person name="Cohen L."/>
        </authorList>
    </citation>
    <scope>NUCLEOTIDE SEQUENCE</scope>
    <source>
        <strain evidence="2">CCMP1594</strain>
    </source>
</reference>
<keyword evidence="1" id="KW-0812">Transmembrane</keyword>
<dbReference type="AlphaFoldDB" id="A0A7S4LHP5"/>
<protein>
    <submittedName>
        <fullName evidence="2">Uncharacterized protein</fullName>
    </submittedName>
</protein>
<name>A0A7S4LHP5_9EUGL</name>
<keyword evidence="1" id="KW-1133">Transmembrane helix</keyword>
<proteinExistence type="predicted"/>
<dbReference type="EMBL" id="HBJA01119411">
    <property type="protein sequence ID" value="CAE0829818.1"/>
    <property type="molecule type" value="Transcribed_RNA"/>
</dbReference>